<evidence type="ECO:0000313" key="3">
    <source>
        <dbReference type="EMBL" id="SEF75288.1"/>
    </source>
</evidence>
<evidence type="ECO:0000259" key="2">
    <source>
        <dbReference type="Pfam" id="PF13386"/>
    </source>
</evidence>
<feature type="transmembrane region" description="Helical" evidence="1">
    <location>
        <begin position="6"/>
        <end position="25"/>
    </location>
</feature>
<sequence>MAILIGLLGATHCVGMCGGIAASVSMSQDDSRRGIPLVIAYNIGRISSYAVAGALIGLLGYQLSSGGVGILLRTLAGVLLILMGLYVAQWWQILTRLERAGGVLWRYLRPLASRLLPADTLPKALLLGGLWGWLPCGLVYSTLIWSSAAGHWYDSALLMIGFGLGTLPAMLTTGVLAQQVRALMQRKGVRRGAGMLIILFGVYTLPLSALTGH</sequence>
<feature type="domain" description="Urease accessory protein UreH-like transmembrane" evidence="2">
    <location>
        <begin position="2"/>
        <end position="203"/>
    </location>
</feature>
<keyword evidence="4" id="KW-1185">Reference proteome</keyword>
<dbReference type="AlphaFoldDB" id="A0A1H5ULI4"/>
<keyword evidence="1" id="KW-0812">Transmembrane</keyword>
<dbReference type="PANTHER" id="PTHR42208:SF1">
    <property type="entry name" value="HEAVY METAL TRANSPORTER"/>
    <property type="match status" value="1"/>
</dbReference>
<keyword evidence="1" id="KW-1133">Transmembrane helix</keyword>
<gene>
    <name evidence="3" type="ORF">SAMN05444390_101409</name>
</gene>
<dbReference type="Pfam" id="PF13386">
    <property type="entry name" value="DsbD_2"/>
    <property type="match status" value="1"/>
</dbReference>
<dbReference type="EMBL" id="FNVQ01000001">
    <property type="protein sequence ID" value="SEF75288.1"/>
    <property type="molecule type" value="Genomic_DNA"/>
</dbReference>
<proteinExistence type="predicted"/>
<feature type="transmembrane region" description="Helical" evidence="1">
    <location>
        <begin position="124"/>
        <end position="145"/>
    </location>
</feature>
<dbReference type="Proteomes" id="UP000236745">
    <property type="component" value="Unassembled WGS sequence"/>
</dbReference>
<dbReference type="InterPro" id="IPR039447">
    <property type="entry name" value="UreH-like_TM_dom"/>
</dbReference>
<dbReference type="PANTHER" id="PTHR42208">
    <property type="entry name" value="HEAVY METAL TRANSPORTER-RELATED"/>
    <property type="match status" value="1"/>
</dbReference>
<protein>
    <recommendedName>
        <fullName evidence="2">Urease accessory protein UreH-like transmembrane domain-containing protein</fullName>
    </recommendedName>
</protein>
<evidence type="ECO:0000256" key="1">
    <source>
        <dbReference type="SAM" id="Phobius"/>
    </source>
</evidence>
<feature type="transmembrane region" description="Helical" evidence="1">
    <location>
        <begin position="157"/>
        <end position="177"/>
    </location>
</feature>
<feature type="transmembrane region" description="Helical" evidence="1">
    <location>
        <begin position="70"/>
        <end position="88"/>
    </location>
</feature>
<feature type="transmembrane region" description="Helical" evidence="1">
    <location>
        <begin position="46"/>
        <end position="64"/>
    </location>
</feature>
<evidence type="ECO:0000313" key="4">
    <source>
        <dbReference type="Proteomes" id="UP000236745"/>
    </source>
</evidence>
<keyword evidence="1" id="KW-0472">Membrane</keyword>
<reference evidence="3 4" key="1">
    <citation type="submission" date="2016-10" db="EMBL/GenBank/DDBJ databases">
        <authorList>
            <person name="de Groot N.N."/>
        </authorList>
    </citation>
    <scope>NUCLEOTIDE SEQUENCE [LARGE SCALE GENOMIC DNA]</scope>
    <source>
        <strain evidence="3 4">DSM 22012</strain>
    </source>
</reference>
<organism evidence="3 4">
    <name type="scientific">Marinobacterium lutimaris</name>
    <dbReference type="NCBI Taxonomy" id="568106"/>
    <lineage>
        <taxon>Bacteria</taxon>
        <taxon>Pseudomonadati</taxon>
        <taxon>Pseudomonadota</taxon>
        <taxon>Gammaproteobacteria</taxon>
        <taxon>Oceanospirillales</taxon>
        <taxon>Oceanospirillaceae</taxon>
        <taxon>Marinobacterium</taxon>
    </lineage>
</organism>
<accession>A0A1H5ULI4</accession>
<name>A0A1H5ULI4_9GAMM</name>
<feature type="transmembrane region" description="Helical" evidence="1">
    <location>
        <begin position="189"/>
        <end position="210"/>
    </location>
</feature>